<dbReference type="Proteomes" id="UP000284731">
    <property type="component" value="Unassembled WGS sequence"/>
</dbReference>
<protein>
    <submittedName>
        <fullName evidence="3">Uncharacterized protein</fullName>
    </submittedName>
</protein>
<feature type="region of interest" description="Disordered" evidence="1">
    <location>
        <begin position="51"/>
        <end position="215"/>
    </location>
</feature>
<sequence length="343" mass="37419">MGSTILLLLLSPRFVVKAEEINSNTIVDMDNQGKSDFLMVDGFPSIYTKNIMTAPNSNEPLESEKSKPPESGESANQSSESEKTKSPESGANANQPSESEPNVNQSPESEKSDVTESGSNTNQSSESEKTKSPESGESANQSSESEKSKPSASEPNANQSSESEKTKSSESGANANQPSESEPNVNQSTESEKSDVTGSGSNTNQSIDFDKENDNLNVSNEVTEMPSDNMEENIIQSIDTNQFVESDNNKNVEENNEISDENGFNLMPSAAENKSSKQKRYDVLKVIPTKNINYDWQLSALNTVILTFIILTGIYGIFILLPMVQTLVWINRKQTLLLNKMGS</sequence>
<evidence type="ECO:0000313" key="3">
    <source>
        <dbReference type="EMBL" id="RGT54908.1"/>
    </source>
</evidence>
<feature type="compositionally biased region" description="Polar residues" evidence="1">
    <location>
        <begin position="91"/>
        <end position="107"/>
    </location>
</feature>
<comment type="caution">
    <text evidence="3">The sequence shown here is derived from an EMBL/GenBank/DDBJ whole genome shotgun (WGS) entry which is preliminary data.</text>
</comment>
<evidence type="ECO:0000256" key="2">
    <source>
        <dbReference type="SAM" id="Phobius"/>
    </source>
</evidence>
<feature type="compositionally biased region" description="Polar residues" evidence="1">
    <location>
        <begin position="172"/>
        <end position="189"/>
    </location>
</feature>
<keyword evidence="2" id="KW-0812">Transmembrane</keyword>
<evidence type="ECO:0000313" key="4">
    <source>
        <dbReference type="Proteomes" id="UP000284731"/>
    </source>
</evidence>
<proteinExistence type="predicted"/>
<evidence type="ECO:0000256" key="1">
    <source>
        <dbReference type="SAM" id="MobiDB-lite"/>
    </source>
</evidence>
<accession>A0A412PCK4</accession>
<keyword evidence="2" id="KW-1133">Transmembrane helix</keyword>
<organism evidence="3 4">
    <name type="scientific">Solobacterium moorei</name>
    <dbReference type="NCBI Taxonomy" id="102148"/>
    <lineage>
        <taxon>Bacteria</taxon>
        <taxon>Bacillati</taxon>
        <taxon>Bacillota</taxon>
        <taxon>Erysipelotrichia</taxon>
        <taxon>Erysipelotrichales</taxon>
        <taxon>Erysipelotrichaceae</taxon>
        <taxon>Solobacterium</taxon>
    </lineage>
</organism>
<reference evidence="3 4" key="1">
    <citation type="submission" date="2018-08" db="EMBL/GenBank/DDBJ databases">
        <title>A genome reference for cultivated species of the human gut microbiota.</title>
        <authorList>
            <person name="Zou Y."/>
            <person name="Xue W."/>
            <person name="Luo G."/>
        </authorList>
    </citation>
    <scope>NUCLEOTIDE SEQUENCE [LARGE SCALE GENOMIC DNA]</scope>
    <source>
        <strain evidence="3 4">AF18-46</strain>
    </source>
</reference>
<gene>
    <name evidence="3" type="ORF">DWX20_06985</name>
</gene>
<feature type="compositionally biased region" description="Polar residues" evidence="1">
    <location>
        <begin position="196"/>
        <end position="207"/>
    </location>
</feature>
<keyword evidence="2" id="KW-0472">Membrane</keyword>
<name>A0A412PCK4_9FIRM</name>
<feature type="transmembrane region" description="Helical" evidence="2">
    <location>
        <begin position="304"/>
        <end position="330"/>
    </location>
</feature>
<dbReference type="EMBL" id="QRWX01000003">
    <property type="protein sequence ID" value="RGT54908.1"/>
    <property type="molecule type" value="Genomic_DNA"/>
</dbReference>
<dbReference type="AlphaFoldDB" id="A0A412PCK4"/>